<proteinExistence type="predicted"/>
<comment type="caution">
    <text evidence="1">The sequence shown here is derived from an EMBL/GenBank/DDBJ whole genome shotgun (WGS) entry which is preliminary data.</text>
</comment>
<keyword evidence="2" id="KW-1185">Reference proteome</keyword>
<protein>
    <submittedName>
        <fullName evidence="1">Secreted protein</fullName>
    </submittedName>
</protein>
<accession>A0A176S1T2</accession>
<evidence type="ECO:0000313" key="2">
    <source>
        <dbReference type="Proteomes" id="UP000076962"/>
    </source>
</evidence>
<sequence length="68" mass="7150">MTLAQLVLSVIISTAVFGEPNTTSPVTLFKLMMRISLFSGSSSSMSCTVKVLSVASPSAQFRVPLVAI</sequence>
<dbReference type="AlphaFoldDB" id="A0A176S1T2"/>
<gene>
    <name evidence="1" type="ORF">THIOM_002332</name>
</gene>
<evidence type="ECO:0000313" key="1">
    <source>
        <dbReference type="EMBL" id="OAD21888.1"/>
    </source>
</evidence>
<organism evidence="1 2">
    <name type="scientific">Candidatus Thiomargarita nelsonii</name>
    <dbReference type="NCBI Taxonomy" id="1003181"/>
    <lineage>
        <taxon>Bacteria</taxon>
        <taxon>Pseudomonadati</taxon>
        <taxon>Pseudomonadota</taxon>
        <taxon>Gammaproteobacteria</taxon>
        <taxon>Thiotrichales</taxon>
        <taxon>Thiotrichaceae</taxon>
        <taxon>Thiomargarita</taxon>
    </lineage>
</organism>
<dbReference type="EMBL" id="LUTY01001315">
    <property type="protein sequence ID" value="OAD21888.1"/>
    <property type="molecule type" value="Genomic_DNA"/>
</dbReference>
<dbReference type="Proteomes" id="UP000076962">
    <property type="component" value="Unassembled WGS sequence"/>
</dbReference>
<reference evidence="1 2" key="1">
    <citation type="submission" date="2016-05" db="EMBL/GenBank/DDBJ databases">
        <title>Single-cell genome of chain-forming Candidatus Thiomargarita nelsonii and comparison to other large sulfur-oxidizing bacteria.</title>
        <authorList>
            <person name="Winkel M."/>
            <person name="Salman V."/>
            <person name="Woyke T."/>
            <person name="Schulz-Vogt H."/>
            <person name="Richter M."/>
            <person name="Flood B."/>
            <person name="Bailey J."/>
            <person name="Amann R."/>
            <person name="Mussmann M."/>
        </authorList>
    </citation>
    <scope>NUCLEOTIDE SEQUENCE [LARGE SCALE GENOMIC DNA]</scope>
    <source>
        <strain evidence="1 2">THI036</strain>
    </source>
</reference>
<name>A0A176S1T2_9GAMM</name>